<dbReference type="PROSITE" id="PS51257">
    <property type="entry name" value="PROKAR_LIPOPROTEIN"/>
    <property type="match status" value="1"/>
</dbReference>
<dbReference type="EMBL" id="FPAS01000001">
    <property type="protein sequence ID" value="SFT56394.1"/>
    <property type="molecule type" value="Genomic_DNA"/>
</dbReference>
<evidence type="ECO:0000313" key="1">
    <source>
        <dbReference type="EMBL" id="SFT56394.1"/>
    </source>
</evidence>
<dbReference type="STRING" id="477690.SAMN05216474_1347"/>
<keyword evidence="2" id="KW-1185">Reference proteome</keyword>
<gene>
    <name evidence="1" type="ORF">SAMN05216474_1347</name>
</gene>
<evidence type="ECO:0008006" key="3">
    <source>
        <dbReference type="Google" id="ProtNLM"/>
    </source>
</evidence>
<dbReference type="OrthoDB" id="282859at2"/>
<sequence length="261" mass="29717">MKKLIILGIGALFGACSQSSTEKEAHKTQHELPEFVEQLNQHHQYAAFQSAGVFSADILLTFGGKQRLDAKMLYDTQTQETALYHSDGKKLVFTQDTVWLSPDTASYPKARFDIFTWSYFMALPHKLNDEGLHFKEFPHKELEGKSYATQHLSFSNEVGDAPDDWYVLYQDTTSGLLHAAAYIVTLNKDKATAEQDPHAIVYKDYQLVDGIPISTRWEFYGWRKEKGLTQKLGEASLSNLQFLKRSEALFQLPANKKEVKL</sequence>
<organism evidence="1 2">
    <name type="scientific">Lishizhenia tianjinensis</name>
    <dbReference type="NCBI Taxonomy" id="477690"/>
    <lineage>
        <taxon>Bacteria</taxon>
        <taxon>Pseudomonadati</taxon>
        <taxon>Bacteroidota</taxon>
        <taxon>Flavobacteriia</taxon>
        <taxon>Flavobacteriales</taxon>
        <taxon>Crocinitomicaceae</taxon>
        <taxon>Lishizhenia</taxon>
    </lineage>
</organism>
<name>A0A1I6Z129_9FLAO</name>
<dbReference type="Proteomes" id="UP000236454">
    <property type="component" value="Unassembled WGS sequence"/>
</dbReference>
<proteinExistence type="predicted"/>
<accession>A0A1I6Z129</accession>
<dbReference type="AlphaFoldDB" id="A0A1I6Z129"/>
<evidence type="ECO:0000313" key="2">
    <source>
        <dbReference type="Proteomes" id="UP000236454"/>
    </source>
</evidence>
<dbReference type="RefSeq" id="WP_090247542.1">
    <property type="nucleotide sequence ID" value="NZ_FPAS01000001.1"/>
</dbReference>
<protein>
    <recommendedName>
        <fullName evidence="3">Outer membrane lipoprotein-sorting protein</fullName>
    </recommendedName>
</protein>
<reference evidence="1 2" key="1">
    <citation type="submission" date="2016-10" db="EMBL/GenBank/DDBJ databases">
        <authorList>
            <person name="de Groot N.N."/>
        </authorList>
    </citation>
    <scope>NUCLEOTIDE SEQUENCE [LARGE SCALE GENOMIC DNA]</scope>
    <source>
        <strain evidence="1 2">CGMCC 1.7005</strain>
    </source>
</reference>